<dbReference type="InterPro" id="IPR050235">
    <property type="entry name" value="CK1_Ser-Thr_kinase"/>
</dbReference>
<accession>A0A9N9CU45</accession>
<evidence type="ECO:0000313" key="2">
    <source>
        <dbReference type="EMBL" id="CAG8616148.1"/>
    </source>
</evidence>
<reference evidence="2" key="1">
    <citation type="submission" date="2021-06" db="EMBL/GenBank/DDBJ databases">
        <authorList>
            <person name="Kallberg Y."/>
            <person name="Tangrot J."/>
            <person name="Rosling A."/>
        </authorList>
    </citation>
    <scope>NUCLEOTIDE SEQUENCE</scope>
    <source>
        <strain evidence="2">IA702</strain>
    </source>
</reference>
<dbReference type="GO" id="GO:0004672">
    <property type="term" value="F:protein kinase activity"/>
    <property type="evidence" value="ECO:0007669"/>
    <property type="project" value="InterPro"/>
</dbReference>
<evidence type="ECO:0000259" key="1">
    <source>
        <dbReference type="PROSITE" id="PS50011"/>
    </source>
</evidence>
<gene>
    <name evidence="2" type="ORF">POCULU_LOCUS8194</name>
</gene>
<feature type="domain" description="Protein kinase" evidence="1">
    <location>
        <begin position="293"/>
        <end position="591"/>
    </location>
</feature>
<organism evidence="2 3">
    <name type="scientific">Paraglomus occultum</name>
    <dbReference type="NCBI Taxonomy" id="144539"/>
    <lineage>
        <taxon>Eukaryota</taxon>
        <taxon>Fungi</taxon>
        <taxon>Fungi incertae sedis</taxon>
        <taxon>Mucoromycota</taxon>
        <taxon>Glomeromycotina</taxon>
        <taxon>Glomeromycetes</taxon>
        <taxon>Paraglomerales</taxon>
        <taxon>Paraglomeraceae</taxon>
        <taxon>Paraglomus</taxon>
    </lineage>
</organism>
<dbReference type="GO" id="GO:0005524">
    <property type="term" value="F:ATP binding"/>
    <property type="evidence" value="ECO:0007669"/>
    <property type="project" value="InterPro"/>
</dbReference>
<keyword evidence="3" id="KW-1185">Reference proteome</keyword>
<evidence type="ECO:0000313" key="3">
    <source>
        <dbReference type="Proteomes" id="UP000789572"/>
    </source>
</evidence>
<protein>
    <submittedName>
        <fullName evidence="2">10137_t:CDS:1</fullName>
    </submittedName>
</protein>
<dbReference type="AlphaFoldDB" id="A0A9N9CU45"/>
<sequence>MTIKKVNKDIKKLEKVIKEIETDPDLGTTNSTIYLENFSTTFKFQTAVQDGHIIWEDTSFLSKLRQEASTVQNQIARVAHNVDPAMLLLQQPGEGEKQVQQPVAYFILKQIAEICDLRVILDRQEGGNAGQIYADLHTYDEQFHSEISARLKTKASLPYSLTYAHEVKKDLAEKAMECAIQNYNYAKQFFGLAGLSHTMPVNNHVCYYSFGTDALQWWICEGCVVNNRNVQIKISPMYRWNFETAELLTGALHYQKRHSNSLQFRAAATSPFDMFPPPPFKMPVLTVHNEVSVTINKRIGIGHSYIVFLGSFADSTCVVKVERQEGVAKQEAGVLKHLIGVRGLPTVQLVGHEQISGHGVIIIEPFGETYAQHYYQNKNWRDVVDTRNVQQVGALLLDTLAKVHQLGIVHNDISPMNCISASCFNYGGDSAIDLTYEIINEKPVDVILIDWASATPAFASEEQPGTVTGTAAFMNEVLILMVLAEGMMKIERTPVDDLVSLAYTLLWMRRGGNLPWEKYGCGVNEAADRLNLLHEAMINLPDNDGIGSFVSWARSLNRMATVDEIKYNEGKNKLLMIESSSTTATHAMNYA</sequence>
<dbReference type="EMBL" id="CAJVPJ010002224">
    <property type="protein sequence ID" value="CAG8616148.1"/>
    <property type="molecule type" value="Genomic_DNA"/>
</dbReference>
<dbReference type="Proteomes" id="UP000789572">
    <property type="component" value="Unassembled WGS sequence"/>
</dbReference>
<comment type="caution">
    <text evidence="2">The sequence shown here is derived from an EMBL/GenBank/DDBJ whole genome shotgun (WGS) entry which is preliminary data.</text>
</comment>
<proteinExistence type="predicted"/>
<dbReference type="PROSITE" id="PS50011">
    <property type="entry name" value="PROTEIN_KINASE_DOM"/>
    <property type="match status" value="1"/>
</dbReference>
<dbReference type="OrthoDB" id="10478955at2759"/>
<dbReference type="InterPro" id="IPR000719">
    <property type="entry name" value="Prot_kinase_dom"/>
</dbReference>
<dbReference type="PANTHER" id="PTHR11909">
    <property type="entry name" value="CASEIN KINASE-RELATED"/>
    <property type="match status" value="1"/>
</dbReference>
<dbReference type="Gene3D" id="1.10.510.10">
    <property type="entry name" value="Transferase(Phosphotransferase) domain 1"/>
    <property type="match status" value="1"/>
</dbReference>
<dbReference type="InterPro" id="IPR011009">
    <property type="entry name" value="Kinase-like_dom_sf"/>
</dbReference>
<dbReference type="SUPFAM" id="SSF56112">
    <property type="entry name" value="Protein kinase-like (PK-like)"/>
    <property type="match status" value="1"/>
</dbReference>
<name>A0A9N9CU45_9GLOM</name>